<evidence type="ECO:0000256" key="1">
    <source>
        <dbReference type="ARBA" id="ARBA00004651"/>
    </source>
</evidence>
<feature type="transmembrane region" description="Helical" evidence="6">
    <location>
        <begin position="136"/>
        <end position="159"/>
    </location>
</feature>
<dbReference type="InterPro" id="IPR032816">
    <property type="entry name" value="VTT_dom"/>
</dbReference>
<dbReference type="EMBL" id="CP151762">
    <property type="protein sequence ID" value="WZU64877.1"/>
    <property type="molecule type" value="Genomic_DNA"/>
</dbReference>
<evidence type="ECO:0000256" key="4">
    <source>
        <dbReference type="ARBA" id="ARBA00022989"/>
    </source>
</evidence>
<dbReference type="Pfam" id="PF09335">
    <property type="entry name" value="VTT_dom"/>
    <property type="match status" value="1"/>
</dbReference>
<evidence type="ECO:0000256" key="5">
    <source>
        <dbReference type="ARBA" id="ARBA00023136"/>
    </source>
</evidence>
<gene>
    <name evidence="8" type="ORF">AABB28_06275</name>
</gene>
<proteinExistence type="predicted"/>
<dbReference type="Proteomes" id="UP001451782">
    <property type="component" value="Chromosome"/>
</dbReference>
<sequence length="206" mass="22073">MNEMILALAADYGVPLLFVVTFLSCLALPVPSSLLMLASGGFAAAGDLSLPMVAIAAYCGAVIGDNLGYWIARALSEPVQHWLSANPKRAALRHKAEAFMDKWGGSSIFFSCWLVAPLGPHVNYVSGLSRFSWPRFALWGAAGEVVWVSLYVGLGYVFADNITAIASLLGNLSGFLVGGVLATGLGIWLVRASKSRDKKPRRRRQT</sequence>
<evidence type="ECO:0000313" key="8">
    <source>
        <dbReference type="EMBL" id="WZU64877.1"/>
    </source>
</evidence>
<feature type="transmembrane region" description="Helical" evidence="6">
    <location>
        <begin position="50"/>
        <end position="72"/>
    </location>
</feature>
<keyword evidence="9" id="KW-1185">Reference proteome</keyword>
<reference evidence="8 9" key="1">
    <citation type="submission" date="2024-04" db="EMBL/GenBank/DDBJ databases">
        <title>Phylogenomic analyses of a clade within the roseobacter group suggest taxonomic reassignments of species of the genera Aestuariivita, Citreicella, Loktanella, Nautella, Pelagibaca, Ruegeria, Thalassobius, Thiobacimonas and Tropicibacter, and the proposal o.</title>
        <authorList>
            <person name="Jeon C.O."/>
        </authorList>
    </citation>
    <scope>NUCLEOTIDE SEQUENCE [LARGE SCALE GENOMIC DNA]</scope>
    <source>
        <strain evidence="8 9">G8-12</strain>
    </source>
</reference>
<accession>A0AAN0NGC2</accession>
<keyword evidence="5 6" id="KW-0472">Membrane</keyword>
<organism evidence="8 9">
    <name type="scientific">Yoonia algicola</name>
    <dbReference type="NCBI Taxonomy" id="3137368"/>
    <lineage>
        <taxon>Bacteria</taxon>
        <taxon>Pseudomonadati</taxon>
        <taxon>Pseudomonadota</taxon>
        <taxon>Alphaproteobacteria</taxon>
        <taxon>Rhodobacterales</taxon>
        <taxon>Paracoccaceae</taxon>
        <taxon>Yoonia</taxon>
    </lineage>
</organism>
<feature type="transmembrane region" description="Helical" evidence="6">
    <location>
        <begin position="12"/>
        <end position="38"/>
    </location>
</feature>
<keyword evidence="2" id="KW-1003">Cell membrane</keyword>
<dbReference type="InterPro" id="IPR051311">
    <property type="entry name" value="DedA_domain"/>
</dbReference>
<keyword evidence="4 6" id="KW-1133">Transmembrane helix</keyword>
<dbReference type="PANTHER" id="PTHR42709:SF6">
    <property type="entry name" value="UNDECAPRENYL PHOSPHATE TRANSPORTER A"/>
    <property type="match status" value="1"/>
</dbReference>
<dbReference type="PANTHER" id="PTHR42709">
    <property type="entry name" value="ALKALINE PHOSPHATASE LIKE PROTEIN"/>
    <property type="match status" value="1"/>
</dbReference>
<evidence type="ECO:0000259" key="7">
    <source>
        <dbReference type="Pfam" id="PF09335"/>
    </source>
</evidence>
<protein>
    <submittedName>
        <fullName evidence="8">DedA family protein</fullName>
    </submittedName>
</protein>
<dbReference type="GO" id="GO:0005886">
    <property type="term" value="C:plasma membrane"/>
    <property type="evidence" value="ECO:0007669"/>
    <property type="project" value="UniProtKB-SubCell"/>
</dbReference>
<evidence type="ECO:0000256" key="3">
    <source>
        <dbReference type="ARBA" id="ARBA00022692"/>
    </source>
</evidence>
<feature type="transmembrane region" description="Helical" evidence="6">
    <location>
        <begin position="165"/>
        <end position="190"/>
    </location>
</feature>
<dbReference type="RefSeq" id="WP_342071232.1">
    <property type="nucleotide sequence ID" value="NZ_CP151762.1"/>
</dbReference>
<evidence type="ECO:0000313" key="9">
    <source>
        <dbReference type="Proteomes" id="UP001451782"/>
    </source>
</evidence>
<evidence type="ECO:0000256" key="2">
    <source>
        <dbReference type="ARBA" id="ARBA00022475"/>
    </source>
</evidence>
<evidence type="ECO:0000256" key="6">
    <source>
        <dbReference type="SAM" id="Phobius"/>
    </source>
</evidence>
<feature type="domain" description="VTT" evidence="7">
    <location>
        <begin position="30"/>
        <end position="156"/>
    </location>
</feature>
<comment type="subcellular location">
    <subcellularLocation>
        <location evidence="1">Cell membrane</location>
        <topology evidence="1">Multi-pass membrane protein</topology>
    </subcellularLocation>
</comment>
<dbReference type="KEGG" id="yag:AABB28_06275"/>
<name>A0AAN0NGC2_9RHOB</name>
<keyword evidence="3 6" id="KW-0812">Transmembrane</keyword>
<dbReference type="AlphaFoldDB" id="A0AAN0NGC2"/>